<organism evidence="2 3">
    <name type="scientific">Rhodobacter lacus</name>
    <dbReference type="NCBI Taxonomy" id="1641972"/>
    <lineage>
        <taxon>Bacteria</taxon>
        <taxon>Pseudomonadati</taxon>
        <taxon>Pseudomonadota</taxon>
        <taxon>Alphaproteobacteria</taxon>
        <taxon>Rhodobacterales</taxon>
        <taxon>Rhodobacter group</taxon>
        <taxon>Rhodobacter</taxon>
    </lineage>
</organism>
<keyword evidence="3" id="KW-1185">Reference proteome</keyword>
<dbReference type="EMBL" id="JBHUIX010000018">
    <property type="protein sequence ID" value="MFD2175680.1"/>
    <property type="molecule type" value="Genomic_DNA"/>
</dbReference>
<evidence type="ECO:0000256" key="1">
    <source>
        <dbReference type="SAM" id="Coils"/>
    </source>
</evidence>
<comment type="caution">
    <text evidence="2">The sequence shown here is derived from an EMBL/GenBank/DDBJ whole genome shotgun (WGS) entry which is preliminary data.</text>
</comment>
<accession>A0ABW5ADL0</accession>
<sequence>MARWLVGAGLVVCIAALGWGGWSAWRAEKLRAECAVSVAEAAKQEASSLAAALAQRDTAEAARDAAQKALEAMALDLEQARATRTKAEKELFDAFDRDADLAGPGIPERVRAEIRAHWAGQ</sequence>
<evidence type="ECO:0000313" key="3">
    <source>
        <dbReference type="Proteomes" id="UP001597413"/>
    </source>
</evidence>
<gene>
    <name evidence="2" type="ORF">ACFSM0_16420</name>
</gene>
<reference evidence="3" key="1">
    <citation type="journal article" date="2019" name="Int. J. Syst. Evol. Microbiol.">
        <title>The Global Catalogue of Microorganisms (GCM) 10K type strain sequencing project: providing services to taxonomists for standard genome sequencing and annotation.</title>
        <authorList>
            <consortium name="The Broad Institute Genomics Platform"/>
            <consortium name="The Broad Institute Genome Sequencing Center for Infectious Disease"/>
            <person name="Wu L."/>
            <person name="Ma J."/>
        </authorList>
    </citation>
    <scope>NUCLEOTIDE SEQUENCE [LARGE SCALE GENOMIC DNA]</scope>
    <source>
        <strain evidence="3">CCUG 55131</strain>
    </source>
</reference>
<name>A0ABW5ADL0_9RHOB</name>
<protein>
    <submittedName>
        <fullName evidence="2">Uncharacterized protein</fullName>
    </submittedName>
</protein>
<feature type="coiled-coil region" evidence="1">
    <location>
        <begin position="49"/>
        <end position="90"/>
    </location>
</feature>
<dbReference type="Proteomes" id="UP001597413">
    <property type="component" value="Unassembled WGS sequence"/>
</dbReference>
<proteinExistence type="predicted"/>
<keyword evidence="1" id="KW-0175">Coiled coil</keyword>
<evidence type="ECO:0000313" key="2">
    <source>
        <dbReference type="EMBL" id="MFD2175680.1"/>
    </source>
</evidence>
<dbReference type="RefSeq" id="WP_377392950.1">
    <property type="nucleotide sequence ID" value="NZ_JBHUIX010000018.1"/>
</dbReference>